<comment type="caution">
    <text evidence="2">The sequence shown here is derived from an EMBL/GenBank/DDBJ whole genome shotgun (WGS) entry which is preliminary data.</text>
</comment>
<dbReference type="PANTHER" id="PTHR43798">
    <property type="entry name" value="MONOACYLGLYCEROL LIPASE"/>
    <property type="match status" value="1"/>
</dbReference>
<dbReference type="Pfam" id="PF00561">
    <property type="entry name" value="Abhydrolase_1"/>
    <property type="match status" value="1"/>
</dbReference>
<dbReference type="Gene3D" id="3.40.50.1820">
    <property type="entry name" value="alpha/beta hydrolase"/>
    <property type="match status" value="1"/>
</dbReference>
<evidence type="ECO:0000313" key="3">
    <source>
        <dbReference type="Proteomes" id="UP000218327"/>
    </source>
</evidence>
<name>A0A2A5B8Q5_9GAMM</name>
<reference evidence="3" key="1">
    <citation type="submission" date="2017-08" db="EMBL/GenBank/DDBJ databases">
        <title>A dynamic microbial community with high functional redundancy inhabits the cold, oxic subseafloor aquifer.</title>
        <authorList>
            <person name="Tully B.J."/>
            <person name="Wheat C.G."/>
            <person name="Glazer B.T."/>
            <person name="Huber J.A."/>
        </authorList>
    </citation>
    <scope>NUCLEOTIDE SEQUENCE [LARGE SCALE GENOMIC DNA]</scope>
</reference>
<dbReference type="PANTHER" id="PTHR43798:SF33">
    <property type="entry name" value="HYDROLASE, PUTATIVE (AFU_ORTHOLOGUE AFUA_2G14860)-RELATED"/>
    <property type="match status" value="1"/>
</dbReference>
<dbReference type="AlphaFoldDB" id="A0A2A5B8Q5"/>
<proteinExistence type="predicted"/>
<sequence length="322" mass="36365">MMNLIQRRKFGSTALIIAVFLILIITVFSGVISPVSRNVFKSPESAKFIRDQYIEILNRWPVPSRKHTISTSQGETFVIESGSEGKPKLILLHGSMSNSLMWMKEVLLWEQQFHIYTVDIIGEPGLSAPSRPALNTSSYAQWLDEIREQLGIQSASFIGTSLGGWFALDYTIRRPEAVDNLVLVSPGGVGRQRNILWWVIPLALLGDWGKNKTRQLMVGEQSTEVSELGAMLTNFLSVVPQHFNPRLNKLPIFTDEELGNIKIPVMAVVGGKDLMLDAEQIRERLNKNIKNLKLEYLPEARHYPGDRSRQILSFLEQNTDAH</sequence>
<protein>
    <recommendedName>
        <fullName evidence="1">AB hydrolase-1 domain-containing protein</fullName>
    </recommendedName>
</protein>
<evidence type="ECO:0000313" key="2">
    <source>
        <dbReference type="EMBL" id="PCJ27498.1"/>
    </source>
</evidence>
<gene>
    <name evidence="2" type="ORF">COA96_03085</name>
</gene>
<organism evidence="2 3">
    <name type="scientific">SAR86 cluster bacterium</name>
    <dbReference type="NCBI Taxonomy" id="2030880"/>
    <lineage>
        <taxon>Bacteria</taxon>
        <taxon>Pseudomonadati</taxon>
        <taxon>Pseudomonadota</taxon>
        <taxon>Gammaproteobacteria</taxon>
        <taxon>SAR86 cluster</taxon>
    </lineage>
</organism>
<dbReference type="InterPro" id="IPR050266">
    <property type="entry name" value="AB_hydrolase_sf"/>
</dbReference>
<dbReference type="InterPro" id="IPR029058">
    <property type="entry name" value="AB_hydrolase_fold"/>
</dbReference>
<evidence type="ECO:0000259" key="1">
    <source>
        <dbReference type="Pfam" id="PF00561"/>
    </source>
</evidence>
<dbReference type="InterPro" id="IPR000073">
    <property type="entry name" value="AB_hydrolase_1"/>
</dbReference>
<dbReference type="EMBL" id="NVVJ01000006">
    <property type="protein sequence ID" value="PCJ27498.1"/>
    <property type="molecule type" value="Genomic_DNA"/>
</dbReference>
<dbReference type="Proteomes" id="UP000218327">
    <property type="component" value="Unassembled WGS sequence"/>
</dbReference>
<feature type="domain" description="AB hydrolase-1" evidence="1">
    <location>
        <begin position="89"/>
        <end position="208"/>
    </location>
</feature>
<dbReference type="GO" id="GO:0016020">
    <property type="term" value="C:membrane"/>
    <property type="evidence" value="ECO:0007669"/>
    <property type="project" value="TreeGrafter"/>
</dbReference>
<dbReference type="SUPFAM" id="SSF53474">
    <property type="entry name" value="alpha/beta-Hydrolases"/>
    <property type="match status" value="1"/>
</dbReference>
<accession>A0A2A5B8Q5</accession>